<reference evidence="1 2" key="1">
    <citation type="submission" date="2020-04" db="EMBL/GenBank/DDBJ databases">
        <title>MicrobeNet Type strains.</title>
        <authorList>
            <person name="Nicholson A.C."/>
        </authorList>
    </citation>
    <scope>NUCLEOTIDE SEQUENCE [LARGE SCALE GENOMIC DNA]</scope>
    <source>
        <strain evidence="1 2">ATCC BAA-788</strain>
    </source>
</reference>
<name>A0A7X6KTQ5_9CELL</name>
<dbReference type="AlphaFoldDB" id="A0A7X6KTQ5"/>
<dbReference type="RefSeq" id="WP_168629231.1">
    <property type="nucleotide sequence ID" value="NZ_BONL01000015.1"/>
</dbReference>
<accession>A0A7X6KTQ5</accession>
<protein>
    <submittedName>
        <fullName evidence="1">DUF2255 family protein</fullName>
    </submittedName>
</protein>
<keyword evidence="2" id="KW-1185">Reference proteome</keyword>
<gene>
    <name evidence="1" type="ORF">HGA03_05535</name>
</gene>
<sequence length="124" mass="13595">MTAWTPAELTDLAEVDELAVSSNRPDGSRRPEVTIWAVRVGDRAFIRSAYGPGNGWFRRALAAGTGHVRIGAVDRDVRFTVPEPEIAGQVDAAYHAKYDHYGPRIVNTVVGPQVVETTLELLPR</sequence>
<dbReference type="Proteomes" id="UP000581206">
    <property type="component" value="Unassembled WGS sequence"/>
</dbReference>
<dbReference type="EMBL" id="JAAXOX010000002">
    <property type="protein sequence ID" value="NKY22126.1"/>
    <property type="molecule type" value="Genomic_DNA"/>
</dbReference>
<dbReference type="InterPro" id="IPR016888">
    <property type="entry name" value="UCP028498"/>
</dbReference>
<dbReference type="Pfam" id="PF10012">
    <property type="entry name" value="DUF2255"/>
    <property type="match status" value="1"/>
</dbReference>
<evidence type="ECO:0000313" key="2">
    <source>
        <dbReference type="Proteomes" id="UP000581206"/>
    </source>
</evidence>
<evidence type="ECO:0000313" key="1">
    <source>
        <dbReference type="EMBL" id="NKY22126.1"/>
    </source>
</evidence>
<organism evidence="1 2">
    <name type="scientific">Cellulomonas denverensis</name>
    <dbReference type="NCBI Taxonomy" id="264297"/>
    <lineage>
        <taxon>Bacteria</taxon>
        <taxon>Bacillati</taxon>
        <taxon>Actinomycetota</taxon>
        <taxon>Actinomycetes</taxon>
        <taxon>Micrococcales</taxon>
        <taxon>Cellulomonadaceae</taxon>
        <taxon>Cellulomonas</taxon>
    </lineage>
</organism>
<proteinExistence type="predicted"/>
<comment type="caution">
    <text evidence="1">The sequence shown here is derived from an EMBL/GenBank/DDBJ whole genome shotgun (WGS) entry which is preliminary data.</text>
</comment>